<evidence type="ECO:0008006" key="4">
    <source>
        <dbReference type="Google" id="ProtNLM"/>
    </source>
</evidence>
<feature type="transmembrane region" description="Helical" evidence="1">
    <location>
        <begin position="163"/>
        <end position="181"/>
    </location>
</feature>
<keyword evidence="3" id="KW-1185">Reference proteome</keyword>
<feature type="transmembrane region" description="Helical" evidence="1">
    <location>
        <begin position="266"/>
        <end position="286"/>
    </location>
</feature>
<dbReference type="Proteomes" id="UP000651977">
    <property type="component" value="Unassembled WGS sequence"/>
</dbReference>
<proteinExistence type="predicted"/>
<dbReference type="Gene3D" id="1.20.1530.20">
    <property type="match status" value="1"/>
</dbReference>
<gene>
    <name evidence="2" type="ORF">GCM10007414_31300</name>
</gene>
<keyword evidence="1" id="KW-0812">Transmembrane</keyword>
<comment type="caution">
    <text evidence="2">The sequence shown here is derived from an EMBL/GenBank/DDBJ whole genome shotgun (WGS) entry which is preliminary data.</text>
</comment>
<feature type="transmembrane region" description="Helical" evidence="1">
    <location>
        <begin position="224"/>
        <end position="246"/>
    </location>
</feature>
<keyword evidence="1" id="KW-1133">Transmembrane helix</keyword>
<dbReference type="RefSeq" id="WP_055734600.1">
    <property type="nucleotide sequence ID" value="NZ_BMDY01000021.1"/>
</dbReference>
<evidence type="ECO:0000256" key="1">
    <source>
        <dbReference type="SAM" id="Phobius"/>
    </source>
</evidence>
<evidence type="ECO:0000313" key="2">
    <source>
        <dbReference type="EMBL" id="GGB15602.1"/>
    </source>
</evidence>
<feature type="transmembrane region" description="Helical" evidence="1">
    <location>
        <begin position="123"/>
        <end position="143"/>
    </location>
</feature>
<organism evidence="2 3">
    <name type="scientific">Agarivorans gilvus</name>
    <dbReference type="NCBI Taxonomy" id="680279"/>
    <lineage>
        <taxon>Bacteria</taxon>
        <taxon>Pseudomonadati</taxon>
        <taxon>Pseudomonadota</taxon>
        <taxon>Gammaproteobacteria</taxon>
        <taxon>Alteromonadales</taxon>
        <taxon>Alteromonadaceae</taxon>
        <taxon>Agarivorans</taxon>
    </lineage>
</organism>
<dbReference type="EMBL" id="BMDY01000021">
    <property type="protein sequence ID" value="GGB15602.1"/>
    <property type="molecule type" value="Genomic_DNA"/>
</dbReference>
<feature type="transmembrane region" description="Helical" evidence="1">
    <location>
        <begin position="63"/>
        <end position="85"/>
    </location>
</feature>
<feature type="transmembrane region" description="Helical" evidence="1">
    <location>
        <begin position="91"/>
        <end position="111"/>
    </location>
</feature>
<sequence>MLTLISRYSTQLLASCVLVGFALPTLANTLLPFLPAILFILMLFTIVSLDIKTLIKDLAQRSVWLYAIWHSLGVTVLVMSLLWLFQVDSKLYLAIAASCATGSLFASPAIVRSIGLDAQRCMAMTIASTLLMPLVLLLNGLVFSHFSGTEQLQLDMQIYSQRLAIFIILPVFISVVGHKLIKQSQIERALLTIRPVTIVLVLFFPLGLMGAFRETYDLSPNQAWQYLAIAFAVSGLLFISSFLLYIKQGKQQALISAITATNRNVLLTYSITGGFLGMEFLVYMGALQLPIYLLPLLVKQLYRPS</sequence>
<accession>A0ABQ1I6C0</accession>
<reference evidence="3" key="1">
    <citation type="journal article" date="2019" name="Int. J. Syst. Evol. Microbiol.">
        <title>The Global Catalogue of Microorganisms (GCM) 10K type strain sequencing project: providing services to taxonomists for standard genome sequencing and annotation.</title>
        <authorList>
            <consortium name="The Broad Institute Genomics Platform"/>
            <consortium name="The Broad Institute Genome Sequencing Center for Infectious Disease"/>
            <person name="Wu L."/>
            <person name="Ma J."/>
        </authorList>
    </citation>
    <scope>NUCLEOTIDE SEQUENCE [LARGE SCALE GENOMIC DNA]</scope>
    <source>
        <strain evidence="3">CGMCC 1.10131</strain>
    </source>
</reference>
<feature type="transmembrane region" description="Helical" evidence="1">
    <location>
        <begin position="193"/>
        <end position="212"/>
    </location>
</feature>
<dbReference type="InterPro" id="IPR038770">
    <property type="entry name" value="Na+/solute_symporter_sf"/>
</dbReference>
<name>A0ABQ1I6C0_9ALTE</name>
<keyword evidence="1" id="KW-0472">Membrane</keyword>
<evidence type="ECO:0000313" key="3">
    <source>
        <dbReference type="Proteomes" id="UP000651977"/>
    </source>
</evidence>
<feature type="transmembrane region" description="Helical" evidence="1">
    <location>
        <begin position="33"/>
        <end position="51"/>
    </location>
</feature>
<protein>
    <recommendedName>
        <fullName evidence="4">Bile acid:sodium symporter</fullName>
    </recommendedName>
</protein>